<accession>A0A830FAQ7</accession>
<proteinExistence type="predicted"/>
<organism evidence="1 2">
    <name type="scientific">Halarchaeum grantii</name>
    <dbReference type="NCBI Taxonomy" id="1193105"/>
    <lineage>
        <taxon>Archaea</taxon>
        <taxon>Methanobacteriati</taxon>
        <taxon>Methanobacteriota</taxon>
        <taxon>Stenosarchaea group</taxon>
        <taxon>Halobacteria</taxon>
        <taxon>Halobacteriales</taxon>
        <taxon>Halobacteriaceae</taxon>
    </lineage>
</organism>
<dbReference type="Pfam" id="PF25212">
    <property type="entry name" value="HVO_A0114"/>
    <property type="match status" value="1"/>
</dbReference>
<dbReference type="OrthoDB" id="325082at2157"/>
<evidence type="ECO:0000313" key="2">
    <source>
        <dbReference type="Proteomes" id="UP000628840"/>
    </source>
</evidence>
<comment type="caution">
    <text evidence="1">The sequence shown here is derived from an EMBL/GenBank/DDBJ whole genome shotgun (WGS) entry which is preliminary data.</text>
</comment>
<dbReference type="Proteomes" id="UP000628840">
    <property type="component" value="Unassembled WGS sequence"/>
</dbReference>
<dbReference type="InterPro" id="IPR036390">
    <property type="entry name" value="WH_DNA-bd_sf"/>
</dbReference>
<dbReference type="AlphaFoldDB" id="A0A830FAQ7"/>
<keyword evidence="2" id="KW-1185">Reference proteome</keyword>
<sequence>MARALAEGGFSGVHVLSIDSAETVLTDPRMSLIDYLRAHDVESIRELARELDRDKGNVSRDLKLLAKYGIVGFDTSGRAKRPFLKVEHLVVEPVF</sequence>
<evidence type="ECO:0000313" key="1">
    <source>
        <dbReference type="EMBL" id="GGL36281.1"/>
    </source>
</evidence>
<evidence type="ECO:0008006" key="3">
    <source>
        <dbReference type="Google" id="ProtNLM"/>
    </source>
</evidence>
<dbReference type="Gene3D" id="1.10.10.10">
    <property type="entry name" value="Winged helix-like DNA-binding domain superfamily/Winged helix DNA-binding domain"/>
    <property type="match status" value="1"/>
</dbReference>
<dbReference type="EMBL" id="BMPF01000003">
    <property type="protein sequence ID" value="GGL36281.1"/>
    <property type="molecule type" value="Genomic_DNA"/>
</dbReference>
<gene>
    <name evidence="1" type="ORF">GCM10009037_19830</name>
</gene>
<dbReference type="SUPFAM" id="SSF46785">
    <property type="entry name" value="Winged helix' DNA-binding domain"/>
    <property type="match status" value="1"/>
</dbReference>
<reference evidence="1 2" key="1">
    <citation type="journal article" date="2019" name="Int. J. Syst. Evol. Microbiol.">
        <title>The Global Catalogue of Microorganisms (GCM) 10K type strain sequencing project: providing services to taxonomists for standard genome sequencing and annotation.</title>
        <authorList>
            <consortium name="The Broad Institute Genomics Platform"/>
            <consortium name="The Broad Institute Genome Sequencing Center for Infectious Disease"/>
            <person name="Wu L."/>
            <person name="Ma J."/>
        </authorList>
    </citation>
    <scope>NUCLEOTIDE SEQUENCE [LARGE SCALE GENOMIC DNA]</scope>
    <source>
        <strain evidence="1 2">JCM 19585</strain>
    </source>
</reference>
<protein>
    <recommendedName>
        <fullName evidence="3">Helix-turn-helix domain-containing protein</fullName>
    </recommendedName>
</protein>
<name>A0A830FAQ7_9EURY</name>
<dbReference type="InterPro" id="IPR036388">
    <property type="entry name" value="WH-like_DNA-bd_sf"/>
</dbReference>